<name>A0A9X0WLN6_9GAMM</name>
<evidence type="ECO:0000259" key="1">
    <source>
        <dbReference type="Pfam" id="PF13358"/>
    </source>
</evidence>
<proteinExistence type="predicted"/>
<dbReference type="SUPFAM" id="SSF53098">
    <property type="entry name" value="Ribonuclease H-like"/>
    <property type="match status" value="1"/>
</dbReference>
<organism evidence="2 3">
    <name type="scientific">Thiocapsa imhoffii</name>
    <dbReference type="NCBI Taxonomy" id="382777"/>
    <lineage>
        <taxon>Bacteria</taxon>
        <taxon>Pseudomonadati</taxon>
        <taxon>Pseudomonadota</taxon>
        <taxon>Gammaproteobacteria</taxon>
        <taxon>Chromatiales</taxon>
        <taxon>Chromatiaceae</taxon>
        <taxon>Thiocapsa</taxon>
    </lineage>
</organism>
<feature type="domain" description="Tc1-like transposase DDE" evidence="1">
    <location>
        <begin position="42"/>
        <end position="181"/>
    </location>
</feature>
<dbReference type="Gene3D" id="3.30.420.10">
    <property type="entry name" value="Ribonuclease H-like superfamily/Ribonuclease H"/>
    <property type="match status" value="1"/>
</dbReference>
<dbReference type="AlphaFoldDB" id="A0A9X0WLN6"/>
<dbReference type="EMBL" id="NRSD01000048">
    <property type="protein sequence ID" value="MBK1646898.1"/>
    <property type="molecule type" value="Genomic_DNA"/>
</dbReference>
<comment type="caution">
    <text evidence="2">The sequence shown here is derived from an EMBL/GenBank/DDBJ whole genome shotgun (WGS) entry which is preliminary data.</text>
</comment>
<dbReference type="InterPro" id="IPR047655">
    <property type="entry name" value="Transpos_IS630-like"/>
</dbReference>
<dbReference type="NCBIfam" id="NF033545">
    <property type="entry name" value="transpos_IS630"/>
    <property type="match status" value="1"/>
</dbReference>
<protein>
    <recommendedName>
        <fullName evidence="1">Tc1-like transposase DDE domain-containing protein</fullName>
    </recommendedName>
</protein>
<keyword evidence="3" id="KW-1185">Reference proteome</keyword>
<evidence type="ECO:0000313" key="2">
    <source>
        <dbReference type="EMBL" id="MBK1646898.1"/>
    </source>
</evidence>
<reference evidence="2 3" key="1">
    <citation type="journal article" date="2020" name="Microorganisms">
        <title>Osmotic Adaptation and Compatible Solute Biosynthesis of Phototrophic Bacteria as Revealed from Genome Analyses.</title>
        <authorList>
            <person name="Imhoff J.F."/>
            <person name="Rahn T."/>
            <person name="Kunzel S."/>
            <person name="Keller A."/>
            <person name="Neulinger S.C."/>
        </authorList>
    </citation>
    <scope>NUCLEOTIDE SEQUENCE [LARGE SCALE GENOMIC DNA]</scope>
    <source>
        <strain evidence="2 3">DSM 21303</strain>
    </source>
</reference>
<sequence length="220" mass="25585">MIIFKLVSHSPEIRESQREEQKSFIINELEPRLADAKEGRRQVYFVDAAHFVLQPFLGYLWCLQRMFVYSASGRQRFNVLRALNAITHEVVTITNNSYINALSVCDLLRALAVKHHCEVVTIFLDHARYQKCKIMRDLASQLGIELVFLPSYSPNLNLIERLWRHVKKQVLYSRYCETFPKFKAAIMGCINSTSTSNRKSLETLLTLKFQVIEKTQIVNT</sequence>
<dbReference type="GO" id="GO:0003676">
    <property type="term" value="F:nucleic acid binding"/>
    <property type="evidence" value="ECO:0007669"/>
    <property type="project" value="InterPro"/>
</dbReference>
<accession>A0A9X0WLN6</accession>
<gene>
    <name evidence="2" type="ORF">CKO25_20180</name>
</gene>
<dbReference type="InterPro" id="IPR012337">
    <property type="entry name" value="RNaseH-like_sf"/>
</dbReference>
<dbReference type="InterPro" id="IPR038717">
    <property type="entry name" value="Tc1-like_DDE_dom"/>
</dbReference>
<dbReference type="Pfam" id="PF13358">
    <property type="entry name" value="DDE_3"/>
    <property type="match status" value="1"/>
</dbReference>
<evidence type="ECO:0000313" key="3">
    <source>
        <dbReference type="Proteomes" id="UP001138802"/>
    </source>
</evidence>
<dbReference type="Proteomes" id="UP001138802">
    <property type="component" value="Unassembled WGS sequence"/>
</dbReference>
<dbReference type="InterPro" id="IPR036397">
    <property type="entry name" value="RNaseH_sf"/>
</dbReference>